<feature type="transmembrane region" description="Helical" evidence="7">
    <location>
        <begin position="48"/>
        <end position="71"/>
    </location>
</feature>
<organism evidence="9 10">
    <name type="scientific">Glutamicibacter soli</name>
    <dbReference type="NCBI Taxonomy" id="453836"/>
    <lineage>
        <taxon>Bacteria</taxon>
        <taxon>Bacillati</taxon>
        <taxon>Actinomycetota</taxon>
        <taxon>Actinomycetes</taxon>
        <taxon>Micrococcales</taxon>
        <taxon>Micrococcaceae</taxon>
        <taxon>Glutamicibacter</taxon>
    </lineage>
</organism>
<comment type="caution">
    <text evidence="9">The sequence shown here is derived from an EMBL/GenBank/DDBJ whole genome shotgun (WGS) entry which is preliminary data.</text>
</comment>
<evidence type="ECO:0000313" key="10">
    <source>
        <dbReference type="Proteomes" id="UP000252167"/>
    </source>
</evidence>
<feature type="domain" description="Major facilitator superfamily (MFS) profile" evidence="8">
    <location>
        <begin position="45"/>
        <end position="451"/>
    </location>
</feature>
<feature type="transmembrane region" description="Helical" evidence="7">
    <location>
        <begin position="185"/>
        <end position="209"/>
    </location>
</feature>
<dbReference type="PANTHER" id="PTHR23517:SF2">
    <property type="entry name" value="MULTIDRUG RESISTANCE PROTEIN MDTH"/>
    <property type="match status" value="1"/>
</dbReference>
<keyword evidence="3" id="KW-1003">Cell membrane</keyword>
<name>A0A365YHC5_9MICC</name>
<keyword evidence="10" id="KW-1185">Reference proteome</keyword>
<evidence type="ECO:0000256" key="3">
    <source>
        <dbReference type="ARBA" id="ARBA00022475"/>
    </source>
</evidence>
<evidence type="ECO:0000256" key="5">
    <source>
        <dbReference type="ARBA" id="ARBA00022989"/>
    </source>
</evidence>
<dbReference type="AlphaFoldDB" id="A0A365YHC5"/>
<evidence type="ECO:0000256" key="4">
    <source>
        <dbReference type="ARBA" id="ARBA00022692"/>
    </source>
</evidence>
<feature type="transmembrane region" description="Helical" evidence="7">
    <location>
        <begin position="269"/>
        <end position="290"/>
    </location>
</feature>
<keyword evidence="6 7" id="KW-0472">Membrane</keyword>
<dbReference type="InterPro" id="IPR020846">
    <property type="entry name" value="MFS_dom"/>
</dbReference>
<dbReference type="Gene3D" id="1.20.1250.20">
    <property type="entry name" value="MFS general substrate transporter like domains"/>
    <property type="match status" value="1"/>
</dbReference>
<keyword evidence="5 7" id="KW-1133">Transmembrane helix</keyword>
<feature type="transmembrane region" description="Helical" evidence="7">
    <location>
        <begin position="140"/>
        <end position="165"/>
    </location>
</feature>
<dbReference type="PROSITE" id="PS50850">
    <property type="entry name" value="MFS"/>
    <property type="match status" value="1"/>
</dbReference>
<comment type="subcellular location">
    <subcellularLocation>
        <location evidence="1">Cell membrane</location>
        <topology evidence="1">Multi-pass membrane protein</topology>
    </subcellularLocation>
</comment>
<feature type="transmembrane region" description="Helical" evidence="7">
    <location>
        <begin position="363"/>
        <end position="388"/>
    </location>
</feature>
<dbReference type="SUPFAM" id="SSF103473">
    <property type="entry name" value="MFS general substrate transporter"/>
    <property type="match status" value="1"/>
</dbReference>
<dbReference type="EMBL" id="POAF01000003">
    <property type="protein sequence ID" value="RBM01817.1"/>
    <property type="molecule type" value="Genomic_DNA"/>
</dbReference>
<keyword evidence="4 7" id="KW-0812">Transmembrane</keyword>
<evidence type="ECO:0000256" key="7">
    <source>
        <dbReference type="SAM" id="Phobius"/>
    </source>
</evidence>
<sequence>MSSCPPKSSEESGPYPWRVIWLESKKPALQERSLLSRSMKTSSSRFEVSVLLGTQTLFNIGFYAVVPFLAVVLAKDFLLASAAVGLILGIRTFAQQGLFLAGGSLADRFGARIMILIGCAVRASGFLMLAASLWGSSPILWLFILGTLCTGFGGALFSPGLNILVANAQKALDQQRAAEAKRATLFAWLSITGEIGAVTGPLVGAALWGWGFSTVAGFGSAFFVAIGIFLAVALRKPATTDVPNQSANYVPVPPPRSGSLRQCLKDRRFLAFCGLHAADLLAYNQLYLAIPLELERLNHPAQWLGVLFAWISILTLALQLPVSWVAARIGAEATLRCGYLLSALGFGVLAFVPASAFEPDAGLLRILCAITLLTLGHMSVHPTALSLVPQFAGERPTGSYFGLLASCGGLAVLLGNVLIGWLATQAGQLVVPGFLPWMVLILPLLLASWRAAGIARGVGTALDRT</sequence>
<dbReference type="Proteomes" id="UP000252167">
    <property type="component" value="Unassembled WGS sequence"/>
</dbReference>
<feature type="transmembrane region" description="Helical" evidence="7">
    <location>
        <begin position="339"/>
        <end position="357"/>
    </location>
</feature>
<feature type="transmembrane region" description="Helical" evidence="7">
    <location>
        <begin position="113"/>
        <end position="134"/>
    </location>
</feature>
<protein>
    <submittedName>
        <fullName evidence="9">MFS transporter</fullName>
    </submittedName>
</protein>
<dbReference type="PANTHER" id="PTHR23517">
    <property type="entry name" value="RESISTANCE PROTEIN MDTM, PUTATIVE-RELATED-RELATED"/>
    <property type="match status" value="1"/>
</dbReference>
<dbReference type="InterPro" id="IPR050171">
    <property type="entry name" value="MFS_Transporters"/>
</dbReference>
<reference evidence="9 10" key="1">
    <citation type="submission" date="2018-01" db="EMBL/GenBank/DDBJ databases">
        <title>Glutamicibacter soli strain NHPC-3 Whole genome sequence and assembly.</title>
        <authorList>
            <person name="Choudhury P."/>
            <person name="Gupta D."/>
            <person name="Sengupta K."/>
            <person name="Jawed A."/>
            <person name="Sultana N."/>
            <person name="Saha P."/>
        </authorList>
    </citation>
    <scope>NUCLEOTIDE SEQUENCE [LARGE SCALE GENOMIC DNA]</scope>
    <source>
        <strain evidence="9 10">NHPC-3</strain>
    </source>
</reference>
<dbReference type="InterPro" id="IPR011701">
    <property type="entry name" value="MFS"/>
</dbReference>
<feature type="transmembrane region" description="Helical" evidence="7">
    <location>
        <begin position="400"/>
        <end position="423"/>
    </location>
</feature>
<evidence type="ECO:0000259" key="8">
    <source>
        <dbReference type="PROSITE" id="PS50850"/>
    </source>
</evidence>
<evidence type="ECO:0000256" key="2">
    <source>
        <dbReference type="ARBA" id="ARBA00022448"/>
    </source>
</evidence>
<gene>
    <name evidence="9" type="ORF">C1H84_08235</name>
</gene>
<dbReference type="InterPro" id="IPR036259">
    <property type="entry name" value="MFS_trans_sf"/>
</dbReference>
<feature type="transmembrane region" description="Helical" evidence="7">
    <location>
        <begin position="302"/>
        <end position="327"/>
    </location>
</feature>
<accession>A0A365YHC5</accession>
<evidence type="ECO:0000256" key="6">
    <source>
        <dbReference type="ARBA" id="ARBA00023136"/>
    </source>
</evidence>
<proteinExistence type="predicted"/>
<evidence type="ECO:0000256" key="1">
    <source>
        <dbReference type="ARBA" id="ARBA00004651"/>
    </source>
</evidence>
<dbReference type="Pfam" id="PF07690">
    <property type="entry name" value="MFS_1"/>
    <property type="match status" value="1"/>
</dbReference>
<dbReference type="GO" id="GO:0005886">
    <property type="term" value="C:plasma membrane"/>
    <property type="evidence" value="ECO:0007669"/>
    <property type="project" value="UniProtKB-SubCell"/>
</dbReference>
<feature type="transmembrane region" description="Helical" evidence="7">
    <location>
        <begin position="215"/>
        <end position="234"/>
    </location>
</feature>
<dbReference type="GO" id="GO:0022857">
    <property type="term" value="F:transmembrane transporter activity"/>
    <property type="evidence" value="ECO:0007669"/>
    <property type="project" value="InterPro"/>
</dbReference>
<feature type="transmembrane region" description="Helical" evidence="7">
    <location>
        <begin position="77"/>
        <end position="101"/>
    </location>
</feature>
<keyword evidence="2" id="KW-0813">Transport</keyword>
<evidence type="ECO:0000313" key="9">
    <source>
        <dbReference type="EMBL" id="RBM01817.1"/>
    </source>
</evidence>
<feature type="transmembrane region" description="Helical" evidence="7">
    <location>
        <begin position="429"/>
        <end position="447"/>
    </location>
</feature>